<dbReference type="SUPFAM" id="SSF50370">
    <property type="entry name" value="Ricin B-like lectins"/>
    <property type="match status" value="1"/>
</dbReference>
<keyword evidence="5" id="KW-1185">Reference proteome</keyword>
<name>A0ABR8TVQ3_9CELL</name>
<dbReference type="PROSITE" id="PS50231">
    <property type="entry name" value="RICIN_B_LECTIN"/>
    <property type="match status" value="1"/>
</dbReference>
<dbReference type="Pfam" id="PF00652">
    <property type="entry name" value="Ricin_B_lectin"/>
    <property type="match status" value="1"/>
</dbReference>
<reference evidence="4 5" key="1">
    <citation type="submission" date="2020-08" db="EMBL/GenBank/DDBJ databases">
        <title>A Genomic Blueprint of the Chicken Gut Microbiome.</title>
        <authorList>
            <person name="Gilroy R."/>
            <person name="Ravi A."/>
            <person name="Getino M."/>
            <person name="Pursley I."/>
            <person name="Horton D.L."/>
            <person name="Alikhan N.-F."/>
            <person name="Baker D."/>
            <person name="Gharbi K."/>
            <person name="Hall N."/>
            <person name="Watson M."/>
            <person name="Adriaenssens E.M."/>
            <person name="Foster-Nyarko E."/>
            <person name="Jarju S."/>
            <person name="Secka A."/>
            <person name="Antonio M."/>
            <person name="Oren A."/>
            <person name="Chaudhuri R."/>
            <person name="La Ragione R.M."/>
            <person name="Hildebrand F."/>
            <person name="Pallen M.J."/>
        </authorList>
    </citation>
    <scope>NUCLEOTIDE SEQUENCE [LARGE SCALE GENOMIC DNA]</scope>
    <source>
        <strain evidence="4 5">Sa2CUA9</strain>
    </source>
</reference>
<gene>
    <name evidence="4" type="ORF">H9641_03890</name>
</gene>
<comment type="similarity">
    <text evidence="1">Belongs to the glycosyl hydrolase 16 family.</text>
</comment>
<dbReference type="Proteomes" id="UP000655570">
    <property type="component" value="Unassembled WGS sequence"/>
</dbReference>
<protein>
    <submittedName>
        <fullName evidence="4">Family 16 glycosylhydrolase</fullName>
    </submittedName>
</protein>
<evidence type="ECO:0000256" key="2">
    <source>
        <dbReference type="SAM" id="MobiDB-lite"/>
    </source>
</evidence>
<dbReference type="InterPro" id="IPR013320">
    <property type="entry name" value="ConA-like_dom_sf"/>
</dbReference>
<dbReference type="InterPro" id="IPR000757">
    <property type="entry name" value="Beta-glucanase-like"/>
</dbReference>
<dbReference type="InterPro" id="IPR000772">
    <property type="entry name" value="Ricin_B_lectin"/>
</dbReference>
<dbReference type="InterPro" id="IPR035992">
    <property type="entry name" value="Ricin_B-like_lectins"/>
</dbReference>
<feature type="region of interest" description="Disordered" evidence="2">
    <location>
        <begin position="35"/>
        <end position="73"/>
    </location>
</feature>
<evidence type="ECO:0000259" key="3">
    <source>
        <dbReference type="PROSITE" id="PS51762"/>
    </source>
</evidence>
<proteinExistence type="inferred from homology"/>
<feature type="domain" description="GH16" evidence="3">
    <location>
        <begin position="40"/>
        <end position="297"/>
    </location>
</feature>
<dbReference type="InterPro" id="IPR050546">
    <property type="entry name" value="Glycosyl_Hydrlase_16"/>
</dbReference>
<dbReference type="Gene3D" id="2.80.10.50">
    <property type="match status" value="2"/>
</dbReference>
<evidence type="ECO:0000313" key="5">
    <source>
        <dbReference type="Proteomes" id="UP000655570"/>
    </source>
</evidence>
<dbReference type="SMART" id="SM00458">
    <property type="entry name" value="RICIN"/>
    <property type="match status" value="1"/>
</dbReference>
<accession>A0ABR8TVQ3</accession>
<dbReference type="PANTHER" id="PTHR10963">
    <property type="entry name" value="GLYCOSYL HYDROLASE-RELATED"/>
    <property type="match status" value="1"/>
</dbReference>
<evidence type="ECO:0000256" key="1">
    <source>
        <dbReference type="ARBA" id="ARBA00006865"/>
    </source>
</evidence>
<dbReference type="Gene3D" id="2.60.120.200">
    <property type="match status" value="1"/>
</dbReference>
<dbReference type="RefSeq" id="WP_191801249.1">
    <property type="nucleotide sequence ID" value="NZ_JACSQF010000003.1"/>
</dbReference>
<dbReference type="PROSITE" id="PS51762">
    <property type="entry name" value="GH16_2"/>
    <property type="match status" value="1"/>
</dbReference>
<organism evidence="4 5">
    <name type="scientific">Oerskovia merdavium</name>
    <dbReference type="NCBI Taxonomy" id="2762227"/>
    <lineage>
        <taxon>Bacteria</taxon>
        <taxon>Bacillati</taxon>
        <taxon>Actinomycetota</taxon>
        <taxon>Actinomycetes</taxon>
        <taxon>Micrococcales</taxon>
        <taxon>Cellulomonadaceae</taxon>
        <taxon>Oerskovia</taxon>
    </lineage>
</organism>
<dbReference type="Pfam" id="PF00722">
    <property type="entry name" value="Glyco_hydro_16"/>
    <property type="match status" value="1"/>
</dbReference>
<dbReference type="EMBL" id="JACSQF010000003">
    <property type="protein sequence ID" value="MBD7979861.1"/>
    <property type="molecule type" value="Genomic_DNA"/>
</dbReference>
<dbReference type="SUPFAM" id="SSF49899">
    <property type="entry name" value="Concanavalin A-like lectins/glucanases"/>
    <property type="match status" value="1"/>
</dbReference>
<evidence type="ECO:0000313" key="4">
    <source>
        <dbReference type="EMBL" id="MBD7979861.1"/>
    </source>
</evidence>
<dbReference type="PANTHER" id="PTHR10963:SF55">
    <property type="entry name" value="GLYCOSIDE HYDROLASE FAMILY 16 PROTEIN"/>
    <property type="match status" value="1"/>
</dbReference>
<dbReference type="CDD" id="cd08023">
    <property type="entry name" value="GH16_laminarinase_like"/>
    <property type="match status" value="1"/>
</dbReference>
<comment type="caution">
    <text evidence="4">The sequence shown here is derived from an EMBL/GenBank/DDBJ whole genome shotgun (WGS) entry which is preliminary data.</text>
</comment>
<sequence>MRTSTSPSLLLSAVIVVAVLGTLAAAAVGPPAARTASAAPTMGAPPGPLTWSDEFDGAPGAPPDPARWRLETGGSGWGNDELQYYTDSPSNASTDGAGHLVVTARKENPAGYQCHYGRCEYTSARLITADRFAQQHGRFEARIKIPGGQGTWPAFWMLGQDIFTSEPWPASGEIDVMENVGQEPGTVWGSLHGPGYSGADAVHESFTLPGGQRVADDFHTFTVDWAPDSITWYVDGVAYSHKTPADTGGAPWVFDDPFFLLLNLAVGGDWPGAPDASTPLPAQMVVDYVRAYAWDRPDEPGTSPVSTTGQLVGLGGTCLELPWGDTAAGVPVQVRTCSDAAHQRWTLEADGTVRTLGRCLDVAWGAREDGAKIQTAPCSGDPAQQFVLTASHDLVNPQADRCVDVKDFSTADGSPVQLWGCAGTANQKWWVRSP</sequence>